<evidence type="ECO:0000313" key="2">
    <source>
        <dbReference type="EMBL" id="BBB01602.1"/>
    </source>
</evidence>
<dbReference type="KEGG" id="arev:RVR_9097"/>
<dbReference type="EMBL" id="AP018365">
    <property type="protein sequence ID" value="BBB01602.1"/>
    <property type="molecule type" value="Genomic_DNA"/>
</dbReference>
<dbReference type="AlphaFoldDB" id="A0A7U3UZN5"/>
<feature type="region of interest" description="Disordered" evidence="1">
    <location>
        <begin position="138"/>
        <end position="178"/>
    </location>
</feature>
<evidence type="ECO:0000256" key="1">
    <source>
        <dbReference type="SAM" id="MobiDB-lite"/>
    </source>
</evidence>
<organism evidence="2 3">
    <name type="scientific">Actinacidiphila reveromycinica</name>
    <dbReference type="NCBI Taxonomy" id="659352"/>
    <lineage>
        <taxon>Bacteria</taxon>
        <taxon>Bacillati</taxon>
        <taxon>Actinomycetota</taxon>
        <taxon>Actinomycetes</taxon>
        <taxon>Kitasatosporales</taxon>
        <taxon>Streptomycetaceae</taxon>
        <taxon>Actinacidiphila</taxon>
    </lineage>
</organism>
<keyword evidence="3" id="KW-1185">Reference proteome</keyword>
<dbReference type="InterPro" id="IPR046195">
    <property type="entry name" value="DUF6227"/>
</dbReference>
<protein>
    <submittedName>
        <fullName evidence="2">Uncharacterized protein</fullName>
    </submittedName>
</protein>
<evidence type="ECO:0000313" key="3">
    <source>
        <dbReference type="Proteomes" id="UP000595703"/>
    </source>
</evidence>
<reference evidence="2 3" key="1">
    <citation type="journal article" date="2010" name="J. Bacteriol.">
        <title>Biochemical characterization of a novel indole prenyltransferase from Streptomyces sp. SN-593.</title>
        <authorList>
            <person name="Takahashi S."/>
            <person name="Takagi H."/>
            <person name="Toyoda A."/>
            <person name="Uramoto M."/>
            <person name="Nogawa T."/>
            <person name="Ueki M."/>
            <person name="Sakaki Y."/>
            <person name="Osada H."/>
        </authorList>
    </citation>
    <scope>NUCLEOTIDE SEQUENCE [LARGE SCALE GENOMIC DNA]</scope>
    <source>
        <strain evidence="2 3">SN-593</strain>
    </source>
</reference>
<accession>A0A7U3UZN5</accession>
<dbReference type="Proteomes" id="UP000595703">
    <property type="component" value="Chromosome"/>
</dbReference>
<gene>
    <name evidence="2" type="ORF">RVR_9097</name>
</gene>
<reference evidence="2 3" key="4">
    <citation type="journal article" date="2020" name="Sci. Rep.">
        <title>beta-carboline chemical signals induce reveromycin production through a LuxR family regulator in Streptomyces sp. SN-593.</title>
        <authorList>
            <person name="Panthee S."/>
            <person name="Kito N."/>
            <person name="Hayashi T."/>
            <person name="Shimizu T."/>
            <person name="Ishikawa J."/>
            <person name="Hamamoto H."/>
            <person name="Osada H."/>
            <person name="Takahashi S."/>
        </authorList>
    </citation>
    <scope>NUCLEOTIDE SEQUENCE [LARGE SCALE GENOMIC DNA]</scope>
    <source>
        <strain evidence="2 3">SN-593</strain>
    </source>
</reference>
<reference evidence="2 3" key="2">
    <citation type="journal article" date="2011" name="J. Antibiot.">
        <title>Furaquinocins I and J: novel polyketide isoprenoid hybrid compounds from Streptomyces reveromyceticus SN-593.</title>
        <authorList>
            <person name="Panthee S."/>
            <person name="Takahashi S."/>
            <person name="Takagi H."/>
            <person name="Nogawa T."/>
            <person name="Oowada E."/>
            <person name="Uramoto M."/>
            <person name="Osada H."/>
        </authorList>
    </citation>
    <scope>NUCLEOTIDE SEQUENCE [LARGE SCALE GENOMIC DNA]</scope>
    <source>
        <strain evidence="2 3">SN-593</strain>
    </source>
</reference>
<reference evidence="2 3" key="3">
    <citation type="journal article" date="2011" name="Nat. Chem. Biol.">
        <title>Reveromycin A biosynthesis uses RevG and RevJ for stereospecific spiroacetal formation.</title>
        <authorList>
            <person name="Takahashi S."/>
            <person name="Toyoda A."/>
            <person name="Sekiyama Y."/>
            <person name="Takagi H."/>
            <person name="Nogawa T."/>
            <person name="Uramoto M."/>
            <person name="Suzuki R."/>
            <person name="Koshino H."/>
            <person name="Kumano T."/>
            <person name="Panthee S."/>
            <person name="Dairi T."/>
            <person name="Ishikawa J."/>
            <person name="Ikeda H."/>
            <person name="Sakaki Y."/>
            <person name="Osada H."/>
        </authorList>
    </citation>
    <scope>NUCLEOTIDE SEQUENCE [LARGE SCALE GENOMIC DNA]</scope>
    <source>
        <strain evidence="2 3">SN-593</strain>
    </source>
</reference>
<proteinExistence type="predicted"/>
<feature type="compositionally biased region" description="Pro residues" evidence="1">
    <location>
        <begin position="151"/>
        <end position="161"/>
    </location>
</feature>
<sequence length="277" mass="29876">METDVVRAGGRPAEQLARLLGRAGNGAQAARHLAEARDALMHYCGLQSCRHAKGPPRAMDRRTYRHSFLLPDGSVRLVWELEHDTGPGGELVRAVFTDRGELALAEWAADAAFGPPLPPRTVPGADGTGAFAGLALDGVRGLSEPPEPPDDPLPSAPPPYAERPGRRRAYTEAGSPEHARRLLRRAANTNPPGEDVRGRLHAAVAHTIGIVTRRSTRIAGRTVSWSLYEHAFLLPDGSELSLWEIDHTRTPNGNPVCEVYASRDAALDTAVRRIEAG</sequence>
<name>A0A7U3UZN5_9ACTN</name>
<dbReference type="Pfam" id="PF19738">
    <property type="entry name" value="DUF6227"/>
    <property type="match status" value="1"/>
</dbReference>